<accession>A0ABT9YLX1</accession>
<evidence type="ECO:0000313" key="3">
    <source>
        <dbReference type="Proteomes" id="UP001225034"/>
    </source>
</evidence>
<feature type="coiled-coil region" evidence="1">
    <location>
        <begin position="42"/>
        <end position="98"/>
    </location>
</feature>
<evidence type="ECO:0000256" key="1">
    <source>
        <dbReference type="SAM" id="Coils"/>
    </source>
</evidence>
<dbReference type="EMBL" id="JAUSUA010000007">
    <property type="protein sequence ID" value="MDQ0208881.1"/>
    <property type="molecule type" value="Genomic_DNA"/>
</dbReference>
<reference evidence="2 3" key="1">
    <citation type="submission" date="2023-07" db="EMBL/GenBank/DDBJ databases">
        <title>Genomic Encyclopedia of Type Strains, Phase IV (KMG-IV): sequencing the most valuable type-strain genomes for metagenomic binning, comparative biology and taxonomic classification.</title>
        <authorList>
            <person name="Goeker M."/>
        </authorList>
    </citation>
    <scope>NUCLEOTIDE SEQUENCE [LARGE SCALE GENOMIC DNA]</scope>
    <source>
        <strain evidence="2 3">DSM 19154</strain>
    </source>
</reference>
<protein>
    <submittedName>
        <fullName evidence="2">Uncharacterized protein</fullName>
    </submittedName>
</protein>
<keyword evidence="1" id="KW-0175">Coiled coil</keyword>
<proteinExistence type="predicted"/>
<sequence length="98" mass="11323">MSLTKEQLKFVKGTITREAYEGALQHEAVMLRLYTENLSIYLEQLNDKAGTLSSMIDNLKELQLKFDQAYKTGGRMSNEKYQELITSCKAELQQVKRE</sequence>
<organism evidence="2 3">
    <name type="scientific">Alkalicoccobacillus murimartini</name>
    <dbReference type="NCBI Taxonomy" id="171685"/>
    <lineage>
        <taxon>Bacteria</taxon>
        <taxon>Bacillati</taxon>
        <taxon>Bacillota</taxon>
        <taxon>Bacilli</taxon>
        <taxon>Bacillales</taxon>
        <taxon>Bacillaceae</taxon>
        <taxon>Alkalicoccobacillus</taxon>
    </lineage>
</organism>
<keyword evidence="3" id="KW-1185">Reference proteome</keyword>
<dbReference type="RefSeq" id="WP_306985296.1">
    <property type="nucleotide sequence ID" value="NZ_JAUSUA010000007.1"/>
</dbReference>
<dbReference type="Proteomes" id="UP001225034">
    <property type="component" value="Unassembled WGS sequence"/>
</dbReference>
<comment type="caution">
    <text evidence="2">The sequence shown here is derived from an EMBL/GenBank/DDBJ whole genome shotgun (WGS) entry which is preliminary data.</text>
</comment>
<gene>
    <name evidence="2" type="ORF">J2S05_003705</name>
</gene>
<name>A0ABT9YLX1_9BACI</name>
<evidence type="ECO:0000313" key="2">
    <source>
        <dbReference type="EMBL" id="MDQ0208881.1"/>
    </source>
</evidence>